<dbReference type="AlphaFoldDB" id="A0A067M9Z6"/>
<evidence type="ECO:0000256" key="1">
    <source>
        <dbReference type="SAM" id="MobiDB-lite"/>
    </source>
</evidence>
<feature type="region of interest" description="Disordered" evidence="1">
    <location>
        <begin position="1"/>
        <end position="27"/>
    </location>
</feature>
<name>A0A067M9Z6_BOTB1</name>
<dbReference type="EMBL" id="KL198087">
    <property type="protein sequence ID" value="KDQ08687.1"/>
    <property type="molecule type" value="Genomic_DNA"/>
</dbReference>
<dbReference type="HOGENOM" id="CLU_177922_0_0_1"/>
<sequence length="104" mass="11496">MHADNPLVSQVPSETQGRRAAAKKTIAKDTPYIPKPLDAYGGTSVKNLFAIDFCASHPGATKEEVNNAFDEINDEDLKMYQSIHRAYRRDKGKSTQAPDTQTQS</sequence>
<protein>
    <submittedName>
        <fullName evidence="2">Uncharacterized protein</fullName>
    </submittedName>
</protein>
<gene>
    <name evidence="2" type="ORF">BOTBODRAFT_559626</name>
</gene>
<accession>A0A067M9Z6</accession>
<organism evidence="2 3">
    <name type="scientific">Botryobasidium botryosum (strain FD-172 SS1)</name>
    <dbReference type="NCBI Taxonomy" id="930990"/>
    <lineage>
        <taxon>Eukaryota</taxon>
        <taxon>Fungi</taxon>
        <taxon>Dikarya</taxon>
        <taxon>Basidiomycota</taxon>
        <taxon>Agaricomycotina</taxon>
        <taxon>Agaricomycetes</taxon>
        <taxon>Cantharellales</taxon>
        <taxon>Botryobasidiaceae</taxon>
        <taxon>Botryobasidium</taxon>
    </lineage>
</organism>
<proteinExistence type="predicted"/>
<evidence type="ECO:0000313" key="2">
    <source>
        <dbReference type="EMBL" id="KDQ08687.1"/>
    </source>
</evidence>
<dbReference type="Proteomes" id="UP000027195">
    <property type="component" value="Unassembled WGS sequence"/>
</dbReference>
<dbReference type="InParanoid" id="A0A067M9Z6"/>
<keyword evidence="3" id="KW-1185">Reference proteome</keyword>
<evidence type="ECO:0000313" key="3">
    <source>
        <dbReference type="Proteomes" id="UP000027195"/>
    </source>
</evidence>
<reference evidence="3" key="1">
    <citation type="journal article" date="2014" name="Proc. Natl. Acad. Sci. U.S.A.">
        <title>Extensive sampling of basidiomycete genomes demonstrates inadequacy of the white-rot/brown-rot paradigm for wood decay fungi.</title>
        <authorList>
            <person name="Riley R."/>
            <person name="Salamov A.A."/>
            <person name="Brown D.W."/>
            <person name="Nagy L.G."/>
            <person name="Floudas D."/>
            <person name="Held B.W."/>
            <person name="Levasseur A."/>
            <person name="Lombard V."/>
            <person name="Morin E."/>
            <person name="Otillar R."/>
            <person name="Lindquist E.A."/>
            <person name="Sun H."/>
            <person name="LaButti K.M."/>
            <person name="Schmutz J."/>
            <person name="Jabbour D."/>
            <person name="Luo H."/>
            <person name="Baker S.E."/>
            <person name="Pisabarro A.G."/>
            <person name="Walton J.D."/>
            <person name="Blanchette R.A."/>
            <person name="Henrissat B."/>
            <person name="Martin F."/>
            <person name="Cullen D."/>
            <person name="Hibbett D.S."/>
            <person name="Grigoriev I.V."/>
        </authorList>
    </citation>
    <scope>NUCLEOTIDE SEQUENCE [LARGE SCALE GENOMIC DNA]</scope>
    <source>
        <strain evidence="3">FD-172 SS1</strain>
    </source>
</reference>